<protein>
    <submittedName>
        <fullName evidence="2">Uncharacterized protein</fullName>
    </submittedName>
</protein>
<dbReference type="RefSeq" id="WP_139928471.1">
    <property type="nucleotide sequence ID" value="NZ_CP040915.1"/>
</dbReference>
<evidence type="ECO:0000256" key="1">
    <source>
        <dbReference type="SAM" id="MobiDB-lite"/>
    </source>
</evidence>
<organism evidence="2 3">
    <name type="scientific">Georgenia yuyongxinii</name>
    <dbReference type="NCBI Taxonomy" id="2589797"/>
    <lineage>
        <taxon>Bacteria</taxon>
        <taxon>Bacillati</taxon>
        <taxon>Actinomycetota</taxon>
        <taxon>Actinomycetes</taxon>
        <taxon>Micrococcales</taxon>
        <taxon>Bogoriellaceae</taxon>
        <taxon>Georgenia</taxon>
    </lineage>
</organism>
<proteinExistence type="predicted"/>
<name>A0A5B8C2H1_9MICO</name>
<evidence type="ECO:0000313" key="2">
    <source>
        <dbReference type="EMBL" id="QDC24783.1"/>
    </source>
</evidence>
<feature type="region of interest" description="Disordered" evidence="1">
    <location>
        <begin position="1"/>
        <end position="33"/>
    </location>
</feature>
<dbReference type="EMBL" id="CP040915">
    <property type="protein sequence ID" value="QDC24783.1"/>
    <property type="molecule type" value="Genomic_DNA"/>
</dbReference>
<evidence type="ECO:0000313" key="3">
    <source>
        <dbReference type="Proteomes" id="UP000314616"/>
    </source>
</evidence>
<sequence>MNPQNTPTPQHNTTRHVANCKTNGGHVPPSQCPKCSQPPDYKLMGYLMKLDRLAGKRAGGR</sequence>
<feature type="compositionally biased region" description="Low complexity" evidence="1">
    <location>
        <begin position="1"/>
        <end position="12"/>
    </location>
</feature>
<dbReference type="Proteomes" id="UP000314616">
    <property type="component" value="Chromosome"/>
</dbReference>
<dbReference type="KEGG" id="gyu:FE374_09315"/>
<reference evidence="2 3" key="1">
    <citation type="submission" date="2019-05" db="EMBL/GenBank/DDBJ databases">
        <title>Georgenia *** sp. nov., and Georgenia *** sp. nov., isolated from the intestinal contents of plateau pika (Ochotona curzoniae) in the Qinghai-Tibet plateau of China.</title>
        <authorList>
            <person name="Tian Z."/>
        </authorList>
    </citation>
    <scope>NUCLEOTIDE SEQUENCE [LARGE SCALE GENOMIC DNA]</scope>
    <source>
        <strain evidence="2 3">Z443</strain>
    </source>
</reference>
<gene>
    <name evidence="2" type="ORF">FE374_09315</name>
</gene>
<dbReference type="AlphaFoldDB" id="A0A5B8C2H1"/>
<accession>A0A5B8C2H1</accession>